<dbReference type="InterPro" id="IPR020846">
    <property type="entry name" value="MFS_dom"/>
</dbReference>
<feature type="transmembrane region" description="Helical" evidence="6">
    <location>
        <begin position="451"/>
        <end position="472"/>
    </location>
</feature>
<dbReference type="InterPro" id="IPR011701">
    <property type="entry name" value="MFS"/>
</dbReference>
<dbReference type="GO" id="GO:0005886">
    <property type="term" value="C:plasma membrane"/>
    <property type="evidence" value="ECO:0007669"/>
    <property type="project" value="TreeGrafter"/>
</dbReference>
<dbReference type="CDD" id="cd17502">
    <property type="entry name" value="MFS_Azr1_MDR_like"/>
    <property type="match status" value="1"/>
</dbReference>
<gene>
    <name evidence="8" type="primary">aflT_0</name>
    <name evidence="8" type="ORF">LHYA1_G001153</name>
</gene>
<feature type="domain" description="Major facilitator superfamily (MFS) profile" evidence="7">
    <location>
        <begin position="61"/>
        <end position="552"/>
    </location>
</feature>
<dbReference type="SUPFAM" id="SSF103473">
    <property type="entry name" value="MFS general substrate transporter"/>
    <property type="match status" value="1"/>
</dbReference>
<feature type="transmembrane region" description="Helical" evidence="6">
    <location>
        <begin position="389"/>
        <end position="408"/>
    </location>
</feature>
<dbReference type="Gene3D" id="1.20.1720.10">
    <property type="entry name" value="Multidrug resistance protein D"/>
    <property type="match status" value="1"/>
</dbReference>
<dbReference type="AlphaFoldDB" id="A0A8H8U217"/>
<dbReference type="EMBL" id="QGMH01000005">
    <property type="protein sequence ID" value="TVY30659.1"/>
    <property type="molecule type" value="Genomic_DNA"/>
</dbReference>
<keyword evidence="4 6" id="KW-0472">Membrane</keyword>
<feature type="transmembrane region" description="Helical" evidence="6">
    <location>
        <begin position="289"/>
        <end position="310"/>
    </location>
</feature>
<sequence length="573" mass="60573">MAVEMPSERASATEATSQNAAEIDEKSIHHSLELPNQTSEPENVSTVAGNGYPVGSRLGGIIAALCLAVFCVGLDNAIISTAIPRITDEFHALQDIGWYGSAYLLTISAFQLFYGKLYASFNVKTVFLVALLIFEVGSALCGASPSSSALIVGRAIAGFGAAGLFSGSFVIIAHSCPVYKRPAYTGIVGGTYGLGSVLGPLIGGAFTFKVTWRWCFYINLPLGGISAIIIILLLKSKNSSAQNGGKSGLLEVIWYLDPIGTILFVPSIICLLLALKWGGTTYNWDDGRIIALFVVFGILFVTFMGVQYWMGDKATVPLHIASQRTIAASSVFAIFMGGGFIIMTYFLPVWFQAIKGVDPWESGVRLIPLVLSMTLGIALSGGLTTKFGYYMPFVYANVVLTSIGAGLLTTLAPNSDPGKWIGYQIIFGLGCGFAIQVPQIAAPIVLPLQDVAQGVSITFFAQLFGGALFASISDNVLNNKLVKYIGALDIPAEDPKSVVQLGATQLRTGVPPAFVQQTVSAYNHALVDTFQIALIIACVSVLGAVGMEWKNVHSSGAGNGAQEGANTQVPKET</sequence>
<dbReference type="PRINTS" id="PR01036">
    <property type="entry name" value="TCRTETB"/>
</dbReference>
<organism evidence="8 9">
    <name type="scientific">Lachnellula hyalina</name>
    <dbReference type="NCBI Taxonomy" id="1316788"/>
    <lineage>
        <taxon>Eukaryota</taxon>
        <taxon>Fungi</taxon>
        <taxon>Dikarya</taxon>
        <taxon>Ascomycota</taxon>
        <taxon>Pezizomycotina</taxon>
        <taxon>Leotiomycetes</taxon>
        <taxon>Helotiales</taxon>
        <taxon>Lachnaceae</taxon>
        <taxon>Lachnellula</taxon>
    </lineage>
</organism>
<dbReference type="PANTHER" id="PTHR23501">
    <property type="entry name" value="MAJOR FACILITATOR SUPERFAMILY"/>
    <property type="match status" value="1"/>
</dbReference>
<evidence type="ECO:0000256" key="3">
    <source>
        <dbReference type="ARBA" id="ARBA00022989"/>
    </source>
</evidence>
<feature type="transmembrane region" description="Helical" evidence="6">
    <location>
        <begin position="420"/>
        <end position="445"/>
    </location>
</feature>
<comment type="caution">
    <text evidence="8">The sequence shown here is derived from an EMBL/GenBank/DDBJ whole genome shotgun (WGS) entry which is preliminary data.</text>
</comment>
<evidence type="ECO:0000256" key="5">
    <source>
        <dbReference type="SAM" id="MobiDB-lite"/>
    </source>
</evidence>
<dbReference type="RefSeq" id="XP_031009445.1">
    <property type="nucleotide sequence ID" value="XM_031146138.1"/>
</dbReference>
<dbReference type="PANTHER" id="PTHR23501:SF199">
    <property type="entry name" value="MFS EFFLUX TRANSPORTER INPD-RELATED"/>
    <property type="match status" value="1"/>
</dbReference>
<dbReference type="Proteomes" id="UP000431533">
    <property type="component" value="Unassembled WGS sequence"/>
</dbReference>
<dbReference type="Gene3D" id="1.20.1250.20">
    <property type="entry name" value="MFS general substrate transporter like domains"/>
    <property type="match status" value="1"/>
</dbReference>
<evidence type="ECO:0000256" key="4">
    <source>
        <dbReference type="ARBA" id="ARBA00023136"/>
    </source>
</evidence>
<feature type="transmembrane region" description="Helical" evidence="6">
    <location>
        <begin position="254"/>
        <end position="277"/>
    </location>
</feature>
<feature type="region of interest" description="Disordered" evidence="5">
    <location>
        <begin position="1"/>
        <end position="20"/>
    </location>
</feature>
<feature type="transmembrane region" description="Helical" evidence="6">
    <location>
        <begin position="96"/>
        <end position="114"/>
    </location>
</feature>
<keyword evidence="3 6" id="KW-1133">Transmembrane helix</keyword>
<dbReference type="GO" id="GO:0022857">
    <property type="term" value="F:transmembrane transporter activity"/>
    <property type="evidence" value="ECO:0007669"/>
    <property type="project" value="InterPro"/>
</dbReference>
<dbReference type="FunFam" id="1.20.1250.20:FF:000196">
    <property type="entry name" value="MFS toxin efflux pump (AflT)"/>
    <property type="match status" value="1"/>
</dbReference>
<dbReference type="FunFam" id="1.20.1720.10:FF:000012">
    <property type="entry name" value="MFS toxin efflux pump (AflT)"/>
    <property type="match status" value="1"/>
</dbReference>
<dbReference type="PROSITE" id="PS50850">
    <property type="entry name" value="MFS"/>
    <property type="match status" value="1"/>
</dbReference>
<comment type="subcellular location">
    <subcellularLocation>
        <location evidence="1">Membrane</location>
        <topology evidence="1">Multi-pass membrane protein</topology>
    </subcellularLocation>
</comment>
<accession>A0A8H8U217</accession>
<proteinExistence type="predicted"/>
<feature type="transmembrane region" description="Helical" evidence="6">
    <location>
        <begin position="61"/>
        <end position="84"/>
    </location>
</feature>
<evidence type="ECO:0000256" key="6">
    <source>
        <dbReference type="SAM" id="Phobius"/>
    </source>
</evidence>
<feature type="transmembrane region" description="Helical" evidence="6">
    <location>
        <begin position="126"/>
        <end position="143"/>
    </location>
</feature>
<feature type="transmembrane region" description="Helical" evidence="6">
    <location>
        <begin position="330"/>
        <end position="351"/>
    </location>
</feature>
<feature type="transmembrane region" description="Helical" evidence="6">
    <location>
        <begin position="363"/>
        <end position="383"/>
    </location>
</feature>
<dbReference type="InterPro" id="IPR036259">
    <property type="entry name" value="MFS_trans_sf"/>
</dbReference>
<evidence type="ECO:0000256" key="2">
    <source>
        <dbReference type="ARBA" id="ARBA00022692"/>
    </source>
</evidence>
<reference evidence="8 9" key="1">
    <citation type="submission" date="2018-05" db="EMBL/GenBank/DDBJ databases">
        <title>Genome sequencing and assembly of the regulated plant pathogen Lachnellula willkommii and related sister species for the development of diagnostic species identification markers.</title>
        <authorList>
            <person name="Giroux E."/>
            <person name="Bilodeau G."/>
        </authorList>
    </citation>
    <scope>NUCLEOTIDE SEQUENCE [LARGE SCALE GENOMIC DNA]</scope>
    <source>
        <strain evidence="8 9">CBS 185.66</strain>
    </source>
</reference>
<evidence type="ECO:0000256" key="1">
    <source>
        <dbReference type="ARBA" id="ARBA00004141"/>
    </source>
</evidence>
<evidence type="ECO:0000313" key="8">
    <source>
        <dbReference type="EMBL" id="TVY30659.1"/>
    </source>
</evidence>
<name>A0A8H8U217_9HELO</name>
<feature type="transmembrane region" description="Helical" evidence="6">
    <location>
        <begin position="155"/>
        <end position="175"/>
    </location>
</feature>
<dbReference type="OrthoDB" id="10021397at2759"/>
<feature type="transmembrane region" description="Helical" evidence="6">
    <location>
        <begin position="187"/>
        <end position="208"/>
    </location>
</feature>
<keyword evidence="9" id="KW-1185">Reference proteome</keyword>
<protein>
    <submittedName>
        <fullName evidence="8">Efflux pump</fullName>
    </submittedName>
</protein>
<evidence type="ECO:0000313" key="9">
    <source>
        <dbReference type="Proteomes" id="UP000431533"/>
    </source>
</evidence>
<keyword evidence="2 6" id="KW-0812">Transmembrane</keyword>
<dbReference type="GeneID" id="41981351"/>
<feature type="transmembrane region" description="Helical" evidence="6">
    <location>
        <begin position="215"/>
        <end position="234"/>
    </location>
</feature>
<dbReference type="Pfam" id="PF07690">
    <property type="entry name" value="MFS_1"/>
    <property type="match status" value="1"/>
</dbReference>
<evidence type="ECO:0000259" key="7">
    <source>
        <dbReference type="PROSITE" id="PS50850"/>
    </source>
</evidence>